<protein>
    <submittedName>
        <fullName evidence="3">Fasciclin domain-containing protein</fullName>
    </submittedName>
</protein>
<dbReference type="SMART" id="SM00554">
    <property type="entry name" value="FAS1"/>
    <property type="match status" value="1"/>
</dbReference>
<evidence type="ECO:0000313" key="4">
    <source>
        <dbReference type="Proteomes" id="UP000479132"/>
    </source>
</evidence>
<dbReference type="PANTHER" id="PTHR10900">
    <property type="entry name" value="PERIOSTIN-RELATED"/>
    <property type="match status" value="1"/>
</dbReference>
<dbReference type="RefSeq" id="WP_165269393.1">
    <property type="nucleotide sequence ID" value="NZ_JAALLS010000015.1"/>
</dbReference>
<reference evidence="3 4" key="1">
    <citation type="submission" date="2020-02" db="EMBL/GenBank/DDBJ databases">
        <title>Aliifodinibius halophilus 2W32, complete genome.</title>
        <authorList>
            <person name="Li Y."/>
            <person name="Wu S."/>
        </authorList>
    </citation>
    <scope>NUCLEOTIDE SEQUENCE [LARGE SCALE GENOMIC DNA]</scope>
    <source>
        <strain evidence="3 4">2W32</strain>
    </source>
</reference>
<sequence length="149" mass="16634">MKKFRRYIPFLLICGGILAFSELCEAQNIMDKLQNNDQTSHFAQAIVEADLEQKFNASGPFTLFVPSNKKFASIPKIQQNNEQLILNHAFTGMATERSLKVMANVTCLSGKRLTINAKNNQVLVNSFRIISPNIKANNGVIHIIDGVIK</sequence>
<proteinExistence type="predicted"/>
<dbReference type="Proteomes" id="UP000479132">
    <property type="component" value="Unassembled WGS sequence"/>
</dbReference>
<feature type="domain" description="FAS1" evidence="2">
    <location>
        <begin position="26"/>
        <end position="148"/>
    </location>
</feature>
<dbReference type="Gene3D" id="2.30.180.10">
    <property type="entry name" value="FAS1 domain"/>
    <property type="match status" value="1"/>
</dbReference>
<dbReference type="PROSITE" id="PS50213">
    <property type="entry name" value="FAS1"/>
    <property type="match status" value="1"/>
</dbReference>
<name>A0A6M1TAJ7_9BACT</name>
<dbReference type="InterPro" id="IPR050904">
    <property type="entry name" value="Adhesion/Biosynth-related"/>
</dbReference>
<dbReference type="PANTHER" id="PTHR10900:SF77">
    <property type="entry name" value="FI19380P1"/>
    <property type="match status" value="1"/>
</dbReference>
<evidence type="ECO:0000256" key="1">
    <source>
        <dbReference type="SAM" id="SignalP"/>
    </source>
</evidence>
<feature type="signal peptide" evidence="1">
    <location>
        <begin position="1"/>
        <end position="26"/>
    </location>
</feature>
<gene>
    <name evidence="3" type="ORF">G3569_11870</name>
</gene>
<dbReference type="FunFam" id="2.30.180.10:FF:000032">
    <property type="entry name" value="Fasciclin domain-containing protein, putative"/>
    <property type="match status" value="1"/>
</dbReference>
<dbReference type="Pfam" id="PF02469">
    <property type="entry name" value="Fasciclin"/>
    <property type="match status" value="1"/>
</dbReference>
<dbReference type="InterPro" id="IPR000782">
    <property type="entry name" value="FAS1_domain"/>
</dbReference>
<comment type="caution">
    <text evidence="3">The sequence shown here is derived from an EMBL/GenBank/DDBJ whole genome shotgun (WGS) entry which is preliminary data.</text>
</comment>
<evidence type="ECO:0000313" key="3">
    <source>
        <dbReference type="EMBL" id="NGP89051.1"/>
    </source>
</evidence>
<evidence type="ECO:0000259" key="2">
    <source>
        <dbReference type="PROSITE" id="PS50213"/>
    </source>
</evidence>
<dbReference type="AlphaFoldDB" id="A0A6M1TAJ7"/>
<dbReference type="SUPFAM" id="SSF82153">
    <property type="entry name" value="FAS1 domain"/>
    <property type="match status" value="1"/>
</dbReference>
<dbReference type="InterPro" id="IPR036378">
    <property type="entry name" value="FAS1_dom_sf"/>
</dbReference>
<dbReference type="EMBL" id="JAALLS010000015">
    <property type="protein sequence ID" value="NGP89051.1"/>
    <property type="molecule type" value="Genomic_DNA"/>
</dbReference>
<dbReference type="GO" id="GO:0005615">
    <property type="term" value="C:extracellular space"/>
    <property type="evidence" value="ECO:0007669"/>
    <property type="project" value="TreeGrafter"/>
</dbReference>
<feature type="chain" id="PRO_5026697857" evidence="1">
    <location>
        <begin position="27"/>
        <end position="149"/>
    </location>
</feature>
<accession>A0A6M1TAJ7</accession>
<keyword evidence="4" id="KW-1185">Reference proteome</keyword>
<organism evidence="3 4">
    <name type="scientific">Fodinibius halophilus</name>
    <dbReference type="NCBI Taxonomy" id="1736908"/>
    <lineage>
        <taxon>Bacteria</taxon>
        <taxon>Pseudomonadati</taxon>
        <taxon>Balneolota</taxon>
        <taxon>Balneolia</taxon>
        <taxon>Balneolales</taxon>
        <taxon>Balneolaceae</taxon>
        <taxon>Fodinibius</taxon>
    </lineage>
</organism>
<keyword evidence="1" id="KW-0732">Signal</keyword>